<proteinExistence type="predicted"/>
<sequence length="316" mass="35560">MSDSQDPNEEIPPEIRRAARKLQYFLKTMNTIYSPILAAQRQMGLFDVAAQAMAATRSIEQAHFRIMSQVLDVVPSMQKVQSSLISEVFDKTAMVEILRQQEELLSLFSSITSGPFANISSILDEARITLGDLDLTAIPTIDELTEEELSDPEVQDVLEKSKKGMSLGEAVNWKNATKNPYVQGILIGVISDNVTDILKRVILFICSVLFSSPDTLPPDEMTAIKEQVEVQRVTEGYDTPFQHCSANTATVHRTRKRKSKVVAVLLKKDVVFVNEKRGNKCLVSWFDEEQGCTLCGWIKSKYLKPIRVTFKDIQRD</sequence>
<comment type="caution">
    <text evidence="1">The sequence shown here is derived from an EMBL/GenBank/DDBJ whole genome shotgun (WGS) entry which is preliminary data.</text>
</comment>
<name>A0A2S8FLV9_9BACT</name>
<accession>A0A2S8FLV9</accession>
<dbReference type="RefSeq" id="WP_105352647.1">
    <property type="nucleotide sequence ID" value="NZ_PUIA01000035.1"/>
</dbReference>
<gene>
    <name evidence="1" type="ORF">C5Y96_09910</name>
</gene>
<dbReference type="AlphaFoldDB" id="A0A2S8FLV9"/>
<dbReference type="Proteomes" id="UP000240009">
    <property type="component" value="Unassembled WGS sequence"/>
</dbReference>
<evidence type="ECO:0000313" key="1">
    <source>
        <dbReference type="EMBL" id="PQO33165.1"/>
    </source>
</evidence>
<evidence type="ECO:0000313" key="2">
    <source>
        <dbReference type="Proteomes" id="UP000240009"/>
    </source>
</evidence>
<reference evidence="1 2" key="1">
    <citation type="submission" date="2018-02" db="EMBL/GenBank/DDBJ databases">
        <title>Comparative genomes isolates from brazilian mangrove.</title>
        <authorList>
            <person name="Araujo J.E."/>
            <person name="Taketani R.G."/>
            <person name="Silva M.C.P."/>
            <person name="Loureco M.V."/>
            <person name="Andreote F.D."/>
        </authorList>
    </citation>
    <scope>NUCLEOTIDE SEQUENCE [LARGE SCALE GENOMIC DNA]</scope>
    <source>
        <strain evidence="1 2">HEX-2 MGV</strain>
    </source>
</reference>
<protein>
    <submittedName>
        <fullName evidence="1">Uncharacterized protein</fullName>
    </submittedName>
</protein>
<organism evidence="1 2">
    <name type="scientific">Blastopirellula marina</name>
    <dbReference type="NCBI Taxonomy" id="124"/>
    <lineage>
        <taxon>Bacteria</taxon>
        <taxon>Pseudomonadati</taxon>
        <taxon>Planctomycetota</taxon>
        <taxon>Planctomycetia</taxon>
        <taxon>Pirellulales</taxon>
        <taxon>Pirellulaceae</taxon>
        <taxon>Blastopirellula</taxon>
    </lineage>
</organism>
<dbReference type="EMBL" id="PUIA01000035">
    <property type="protein sequence ID" value="PQO33165.1"/>
    <property type="molecule type" value="Genomic_DNA"/>
</dbReference>